<keyword evidence="1 2" id="KW-0807">Transducer</keyword>
<keyword evidence="7" id="KW-1185">Reference proteome</keyword>
<dbReference type="GO" id="GO:0016020">
    <property type="term" value="C:membrane"/>
    <property type="evidence" value="ECO:0007669"/>
    <property type="project" value="InterPro"/>
</dbReference>
<evidence type="ECO:0000256" key="4">
    <source>
        <dbReference type="SAM" id="Phobius"/>
    </source>
</evidence>
<feature type="domain" description="Methyl-accepting transducer" evidence="5">
    <location>
        <begin position="208"/>
        <end position="451"/>
    </location>
</feature>
<evidence type="ECO:0000313" key="6">
    <source>
        <dbReference type="EMBL" id="SCY11410.1"/>
    </source>
</evidence>
<dbReference type="RefSeq" id="WP_074462063.1">
    <property type="nucleotide sequence ID" value="NZ_FMUR01000008.1"/>
</dbReference>
<evidence type="ECO:0000256" key="3">
    <source>
        <dbReference type="SAM" id="Coils"/>
    </source>
</evidence>
<keyword evidence="4" id="KW-0472">Membrane</keyword>
<proteinExistence type="predicted"/>
<dbReference type="EMBL" id="FMUR01000008">
    <property type="protein sequence ID" value="SCY11410.1"/>
    <property type="molecule type" value="Genomic_DNA"/>
</dbReference>
<evidence type="ECO:0000256" key="1">
    <source>
        <dbReference type="ARBA" id="ARBA00023224"/>
    </source>
</evidence>
<sequence>MKENHLKRTCKLVFLIHVITTLFSIVGLMSQITMSDLAPIRGIIPLIMVILVFIADSMYLFISKGGVTYIRVLAITYSIVYCAMLNSGNTGTTYPYMIPFLIVFLLTLDNVSVKIGVIGFALSNLIRVILTIATSANIQNDIEVVMIEAIISILTVVTILKGYGLLSRFFEESLDEVTAVSDKNKSITGKITEVAESVVEDVSVVSDALKTIGESVELLDETMENIMVGTQNTAEAITHQTTQTHDIQDIIDDTKKSADIVEGINNEAADALKEGMGVMESLFEEVEKARKAGENLQTAADELRSNTEDVSGITSIILSISSQTNLLALNASIEAARAGEVGKGFAVVADEIRNLAEQTRNETENITRIIEILTSNADTVADCATISSQSANRETEYTQSASQKFEFIQDKLGELSKAITDISNYITSLSTANNEIVDSASTLSATSEEISASSTEASKASSRNVELVAQFKKSMEGIIAKITELQSYTQG</sequence>
<dbReference type="SUPFAM" id="SSF58104">
    <property type="entry name" value="Methyl-accepting chemotaxis protein (MCP) signaling domain"/>
    <property type="match status" value="1"/>
</dbReference>
<accession>A0A1G5DAE3</accession>
<gene>
    <name evidence="6" type="ORF">SAMN02910451_01408</name>
</gene>
<dbReference type="PROSITE" id="PS50111">
    <property type="entry name" value="CHEMOTAXIS_TRANSDUC_2"/>
    <property type="match status" value="1"/>
</dbReference>
<dbReference type="Pfam" id="PF00015">
    <property type="entry name" value="MCPsignal"/>
    <property type="match status" value="1"/>
</dbReference>
<keyword evidence="4" id="KW-1133">Transmembrane helix</keyword>
<name>A0A1G5DAE3_9FIRM</name>
<dbReference type="Proteomes" id="UP000183047">
    <property type="component" value="Unassembled WGS sequence"/>
</dbReference>
<evidence type="ECO:0000256" key="2">
    <source>
        <dbReference type="PROSITE-ProRule" id="PRU00284"/>
    </source>
</evidence>
<evidence type="ECO:0000313" key="7">
    <source>
        <dbReference type="Proteomes" id="UP000183047"/>
    </source>
</evidence>
<keyword evidence="4" id="KW-0812">Transmembrane</keyword>
<dbReference type="OrthoDB" id="9807021at2"/>
<feature type="transmembrane region" description="Helical" evidence="4">
    <location>
        <begin position="144"/>
        <end position="166"/>
    </location>
</feature>
<dbReference type="GO" id="GO:0007165">
    <property type="term" value="P:signal transduction"/>
    <property type="evidence" value="ECO:0007669"/>
    <property type="project" value="UniProtKB-KW"/>
</dbReference>
<keyword evidence="3" id="KW-0175">Coiled coil</keyword>
<evidence type="ECO:0000259" key="5">
    <source>
        <dbReference type="PROSITE" id="PS50111"/>
    </source>
</evidence>
<dbReference type="PANTHER" id="PTHR32089">
    <property type="entry name" value="METHYL-ACCEPTING CHEMOTAXIS PROTEIN MCPB"/>
    <property type="match status" value="1"/>
</dbReference>
<feature type="transmembrane region" description="Helical" evidence="4">
    <location>
        <begin position="42"/>
        <end position="62"/>
    </location>
</feature>
<dbReference type="Gene3D" id="1.10.287.950">
    <property type="entry name" value="Methyl-accepting chemotaxis protein"/>
    <property type="match status" value="1"/>
</dbReference>
<protein>
    <submittedName>
        <fullName evidence="6">Methyl-accepting chemotaxis protein</fullName>
    </submittedName>
</protein>
<reference evidence="7" key="1">
    <citation type="submission" date="2016-10" db="EMBL/GenBank/DDBJ databases">
        <authorList>
            <person name="Varghese N."/>
            <person name="Submissions S."/>
        </authorList>
    </citation>
    <scope>NUCLEOTIDE SEQUENCE [LARGE SCALE GENOMIC DNA]</scope>
    <source>
        <strain evidence="7">XBD2006</strain>
    </source>
</reference>
<feature type="coiled-coil region" evidence="3">
    <location>
        <begin position="279"/>
        <end position="306"/>
    </location>
</feature>
<dbReference type="AlphaFoldDB" id="A0A1G5DAE3"/>
<dbReference type="InterPro" id="IPR004089">
    <property type="entry name" value="MCPsignal_dom"/>
</dbReference>
<dbReference type="SMART" id="SM00283">
    <property type="entry name" value="MA"/>
    <property type="match status" value="1"/>
</dbReference>
<organism evidence="6 7">
    <name type="scientific">Butyrivibrio hungatei</name>
    <dbReference type="NCBI Taxonomy" id="185008"/>
    <lineage>
        <taxon>Bacteria</taxon>
        <taxon>Bacillati</taxon>
        <taxon>Bacillota</taxon>
        <taxon>Clostridia</taxon>
        <taxon>Lachnospirales</taxon>
        <taxon>Lachnospiraceae</taxon>
        <taxon>Butyrivibrio</taxon>
    </lineage>
</organism>
<feature type="transmembrane region" description="Helical" evidence="4">
    <location>
        <begin position="69"/>
        <end position="87"/>
    </location>
</feature>
<dbReference type="PANTHER" id="PTHR32089:SF112">
    <property type="entry name" value="LYSOZYME-LIKE PROTEIN-RELATED"/>
    <property type="match status" value="1"/>
</dbReference>
<feature type="transmembrane region" description="Helical" evidence="4">
    <location>
        <begin position="12"/>
        <end position="30"/>
    </location>
</feature>